<dbReference type="GeneID" id="130500128"/>
<sequence length="742" mass="82868">MKEKSVARTVRRSKRQKGEDASVEPLKTQRRPRKLTGQTAEDTATDMQIGTQESALEEHPREEVVSPEKEIENEDPENEGDSPEKDGEDPEDEGEEPEDEGEEPEDEGEELEKGDADDTQHPSESVLGEQPSESVQGEQPETKTKRRRGRTRMSKVAKNIEDKVEVEFISLGEHVGDGSVTLSSFLGPLVREHVPVLLGDWRHLDEQIKDTMWEEIQARFKLTEQWQKEAVLKQMGCIWRSSKSRLVSLVRNVGSMEELTKLKPSNVQSASAWMNWVKTKKGKDFKVTSDKFRELRRNQIPHTTSRKGMVRLAHEMKKKSSNPTQVTRSKVWIAGHTHSDGRPVRPEFEDTIEKIKTLDTEMESTASTSVNDDAVSQVLGKDKPGRIRGMGRGITATKIAFMQARDSHVLKLEAKQAELQDELRGLKDVVRGLTASKSNHVDGVSNSEFSDLSKGPRCQILDWCSVDDVVIGEGEFCSSEPTYKIGRIPLGMHAGAILVKSVTNEEAPIWRPTTSVTTLGQAIGMKIAWQLEKLILDEDYSENMPTEGEGDKILIYDWSKEDVLVAEGRLQSTDPKKLVNNIPLGPSAAIVKVDRVVNEDGSLWRPNVEKLMIGDALGENIPWPIHKILKATVQANRDELMSRSRSRASASNSSNTSKNEKKKCILLDCKGSGKKVAEGRVSSTNPDDVVHFVRLGPNASKIWVDVPLIEDAPLWRPNSELQIIADAQGSIVAWPNDKLLYI</sequence>
<evidence type="ECO:0000256" key="1">
    <source>
        <dbReference type="SAM" id="MobiDB-lite"/>
    </source>
</evidence>
<feature type="compositionally biased region" description="Basic and acidic residues" evidence="1">
    <location>
        <begin position="56"/>
        <end position="70"/>
    </location>
</feature>
<dbReference type="Pfam" id="PF03004">
    <property type="entry name" value="Transposase_24"/>
    <property type="match status" value="1"/>
</dbReference>
<dbReference type="Proteomes" id="UP000504610">
    <property type="component" value="Chromosome 9"/>
</dbReference>
<feature type="domain" description="DUF8039" evidence="2">
    <location>
        <begin position="554"/>
        <end position="628"/>
    </location>
</feature>
<name>A0A9W3CHQ4_RAPSA</name>
<feature type="compositionally biased region" description="Basic and acidic residues" evidence="1">
    <location>
        <begin position="111"/>
        <end position="121"/>
    </location>
</feature>
<feature type="region of interest" description="Disordered" evidence="1">
    <location>
        <begin position="640"/>
        <end position="659"/>
    </location>
</feature>
<feature type="compositionally biased region" description="Acidic residues" evidence="1">
    <location>
        <begin position="71"/>
        <end position="110"/>
    </location>
</feature>
<dbReference type="AlphaFoldDB" id="A0A9W3CHQ4"/>
<dbReference type="KEGG" id="rsz:130500128"/>
<reference evidence="4" key="2">
    <citation type="submission" date="2025-08" db="UniProtKB">
        <authorList>
            <consortium name="RefSeq"/>
        </authorList>
    </citation>
    <scope>IDENTIFICATION</scope>
    <source>
        <tissue evidence="4">Leaf</tissue>
    </source>
</reference>
<accession>A0A9W3CHQ4</accession>
<gene>
    <name evidence="4" type="primary">LOC130500128</name>
</gene>
<feature type="region of interest" description="Disordered" evidence="1">
    <location>
        <begin position="1"/>
        <end position="155"/>
    </location>
</feature>
<organism evidence="3 4">
    <name type="scientific">Raphanus sativus</name>
    <name type="common">Radish</name>
    <name type="synonym">Raphanus raphanistrum var. sativus</name>
    <dbReference type="NCBI Taxonomy" id="3726"/>
    <lineage>
        <taxon>Eukaryota</taxon>
        <taxon>Viridiplantae</taxon>
        <taxon>Streptophyta</taxon>
        <taxon>Embryophyta</taxon>
        <taxon>Tracheophyta</taxon>
        <taxon>Spermatophyta</taxon>
        <taxon>Magnoliopsida</taxon>
        <taxon>eudicotyledons</taxon>
        <taxon>Gunneridae</taxon>
        <taxon>Pentapetalae</taxon>
        <taxon>rosids</taxon>
        <taxon>malvids</taxon>
        <taxon>Brassicales</taxon>
        <taxon>Brassicaceae</taxon>
        <taxon>Brassiceae</taxon>
        <taxon>Raphanus</taxon>
    </lineage>
</organism>
<dbReference type="RefSeq" id="XP_056850828.1">
    <property type="nucleotide sequence ID" value="XM_056994848.1"/>
</dbReference>
<dbReference type="Pfam" id="PF26133">
    <property type="entry name" value="DUF8039"/>
    <property type="match status" value="2"/>
</dbReference>
<feature type="compositionally biased region" description="Basic residues" evidence="1">
    <location>
        <begin position="144"/>
        <end position="155"/>
    </location>
</feature>
<proteinExistence type="predicted"/>
<dbReference type="PANTHER" id="PTHR33018">
    <property type="entry name" value="OS10G0338966 PROTEIN-RELATED"/>
    <property type="match status" value="1"/>
</dbReference>
<feature type="domain" description="DUF8039" evidence="2">
    <location>
        <begin position="659"/>
        <end position="737"/>
    </location>
</feature>
<reference evidence="3" key="1">
    <citation type="journal article" date="2019" name="Database">
        <title>The radish genome database (RadishGD): an integrated information resource for radish genomics.</title>
        <authorList>
            <person name="Yu H.J."/>
            <person name="Baek S."/>
            <person name="Lee Y.J."/>
            <person name="Cho A."/>
            <person name="Mun J.H."/>
        </authorList>
    </citation>
    <scope>NUCLEOTIDE SEQUENCE [LARGE SCALE GENOMIC DNA]</scope>
    <source>
        <strain evidence="3">cv. WK10039</strain>
    </source>
</reference>
<protein>
    <submittedName>
        <fullName evidence="4">Uncharacterized protein LOC130500128</fullName>
    </submittedName>
</protein>
<dbReference type="InterPro" id="IPR004252">
    <property type="entry name" value="Probable_transposase_24"/>
</dbReference>
<evidence type="ECO:0000313" key="3">
    <source>
        <dbReference type="Proteomes" id="UP000504610"/>
    </source>
</evidence>
<keyword evidence="3" id="KW-1185">Reference proteome</keyword>
<dbReference type="OrthoDB" id="1111612at2759"/>
<feature type="compositionally biased region" description="Polar residues" evidence="1">
    <location>
        <begin position="36"/>
        <end position="54"/>
    </location>
</feature>
<evidence type="ECO:0000259" key="2">
    <source>
        <dbReference type="Pfam" id="PF26133"/>
    </source>
</evidence>
<evidence type="ECO:0000313" key="4">
    <source>
        <dbReference type="RefSeq" id="XP_056850828.1"/>
    </source>
</evidence>
<dbReference type="PANTHER" id="PTHR33018:SF31">
    <property type="entry name" value="TRANSPOSASE, PTTA_EN_SPM, PLANT"/>
    <property type="match status" value="1"/>
</dbReference>
<dbReference type="InterPro" id="IPR058352">
    <property type="entry name" value="DUF8039"/>
</dbReference>